<accession>A0A8S2ZG35</accession>
<sequence>MNYRTDSEYNYYDRVFESEINLAIQLTEESYEKMLYKDVLKYGFFQLQIARDNYRELCSESEQMNLNLIKRFIEV</sequence>
<evidence type="ECO:0000256" key="1">
    <source>
        <dbReference type="ARBA" id="ARBA00005594"/>
    </source>
</evidence>
<protein>
    <submittedName>
        <fullName evidence="2">Uncharacterized protein</fullName>
    </submittedName>
</protein>
<name>A0A8S2ZG35_9BILA</name>
<dbReference type="EMBL" id="CAJOBI010111900">
    <property type="protein sequence ID" value="CAF4637029.1"/>
    <property type="molecule type" value="Genomic_DNA"/>
</dbReference>
<reference evidence="2" key="1">
    <citation type="submission" date="2021-02" db="EMBL/GenBank/DDBJ databases">
        <authorList>
            <person name="Nowell W R."/>
        </authorList>
    </citation>
    <scope>NUCLEOTIDE SEQUENCE</scope>
</reference>
<evidence type="ECO:0000313" key="3">
    <source>
        <dbReference type="Proteomes" id="UP000676336"/>
    </source>
</evidence>
<dbReference type="Proteomes" id="UP000676336">
    <property type="component" value="Unassembled WGS sequence"/>
</dbReference>
<dbReference type="PANTHER" id="PTHR45794:SF1">
    <property type="entry name" value="LEUCINE--TRNA LIGASE, CYTOPLASMIC"/>
    <property type="match status" value="1"/>
</dbReference>
<dbReference type="InterPro" id="IPR004493">
    <property type="entry name" value="Leu-tRNA-synth_Ia_arc/euk"/>
</dbReference>
<organism evidence="2 3">
    <name type="scientific">Rotaria magnacalcarata</name>
    <dbReference type="NCBI Taxonomy" id="392030"/>
    <lineage>
        <taxon>Eukaryota</taxon>
        <taxon>Metazoa</taxon>
        <taxon>Spiralia</taxon>
        <taxon>Gnathifera</taxon>
        <taxon>Rotifera</taxon>
        <taxon>Eurotatoria</taxon>
        <taxon>Bdelloidea</taxon>
        <taxon>Philodinida</taxon>
        <taxon>Philodinidae</taxon>
        <taxon>Rotaria</taxon>
    </lineage>
</organism>
<dbReference type="GO" id="GO:0005524">
    <property type="term" value="F:ATP binding"/>
    <property type="evidence" value="ECO:0007669"/>
    <property type="project" value="InterPro"/>
</dbReference>
<dbReference type="AlphaFoldDB" id="A0A8S2ZG35"/>
<dbReference type="PANTHER" id="PTHR45794">
    <property type="entry name" value="LEUCYL-TRNA SYNTHETASE"/>
    <property type="match status" value="1"/>
</dbReference>
<feature type="non-terminal residue" evidence="2">
    <location>
        <position position="75"/>
    </location>
</feature>
<dbReference type="GO" id="GO:0004823">
    <property type="term" value="F:leucine-tRNA ligase activity"/>
    <property type="evidence" value="ECO:0007669"/>
    <property type="project" value="InterPro"/>
</dbReference>
<evidence type="ECO:0000313" key="2">
    <source>
        <dbReference type="EMBL" id="CAF4637029.1"/>
    </source>
</evidence>
<dbReference type="GO" id="GO:0006429">
    <property type="term" value="P:leucyl-tRNA aminoacylation"/>
    <property type="evidence" value="ECO:0007669"/>
    <property type="project" value="InterPro"/>
</dbReference>
<comment type="similarity">
    <text evidence="1">Belongs to the class-I aminoacyl-tRNA synthetase family.</text>
</comment>
<dbReference type="InterPro" id="IPR009080">
    <property type="entry name" value="tRNAsynth_Ia_anticodon-bd"/>
</dbReference>
<proteinExistence type="inferred from homology"/>
<comment type="caution">
    <text evidence="2">The sequence shown here is derived from an EMBL/GenBank/DDBJ whole genome shotgun (WGS) entry which is preliminary data.</text>
</comment>
<dbReference type="SUPFAM" id="SSF47323">
    <property type="entry name" value="Anticodon-binding domain of a subclass of class I aminoacyl-tRNA synthetases"/>
    <property type="match status" value="1"/>
</dbReference>
<gene>
    <name evidence="2" type="ORF">SMN809_LOCUS40529</name>
</gene>